<dbReference type="AlphaFoldDB" id="A0A343A518"/>
<proteinExistence type="predicted"/>
<keyword evidence="1" id="KW-1133">Transmembrane helix</keyword>
<evidence type="ECO:0000256" key="1">
    <source>
        <dbReference type="SAM" id="Phobius"/>
    </source>
</evidence>
<dbReference type="EMBL" id="KX035177">
    <property type="protein sequence ID" value="AOY39646.1"/>
    <property type="molecule type" value="Genomic_DNA"/>
</dbReference>
<evidence type="ECO:0000313" key="2">
    <source>
        <dbReference type="EMBL" id="AOY39646.1"/>
    </source>
</evidence>
<reference evidence="2" key="1">
    <citation type="submission" date="2016-04" db="EMBL/GenBank/DDBJ databases">
        <title>Mitochondria of Scolytid beetles.</title>
        <authorList>
            <person name="Miller K."/>
            <person name="Linard B."/>
            <person name="Vogler A.P."/>
        </authorList>
    </citation>
    <scope>NUCLEOTIDE SEQUENCE</scope>
</reference>
<keyword evidence="1" id="KW-0812">Transmembrane</keyword>
<accession>A0A343A518</accession>
<gene>
    <name evidence="2" type="primary">atp8</name>
</gene>
<feature type="transmembrane region" description="Helical" evidence="1">
    <location>
        <begin position="12"/>
        <end position="32"/>
    </location>
</feature>
<name>A0A343A518_9CUCU</name>
<protein>
    <submittedName>
        <fullName evidence="2">ATP synthase F0 subunit 8</fullName>
    </submittedName>
</protein>
<organism evidence="2">
    <name type="scientific">Scolytinae sp. BMNH 1040052</name>
    <dbReference type="NCBI Taxonomy" id="1903778"/>
    <lineage>
        <taxon>Eukaryota</taxon>
        <taxon>Metazoa</taxon>
        <taxon>Ecdysozoa</taxon>
        <taxon>Arthropoda</taxon>
        <taxon>Hexapoda</taxon>
        <taxon>Insecta</taxon>
        <taxon>Pterygota</taxon>
        <taxon>Neoptera</taxon>
        <taxon>Endopterygota</taxon>
        <taxon>Coleoptera</taxon>
        <taxon>Polyphaga</taxon>
        <taxon>Cucujiformia</taxon>
        <taxon>Curculionidae</taxon>
        <taxon>Scolytinae</taxon>
    </lineage>
</organism>
<keyword evidence="1" id="KW-0472">Membrane</keyword>
<sequence length="53" mass="6433">MPQMAPLNWSMLYLYTSMILLLTTTLVYYMILNKPLIIKKLIKLPKMKTNWKW</sequence>
<geneLocation type="mitochondrion" evidence="2"/>
<keyword evidence="2" id="KW-0496">Mitochondrion</keyword>